<evidence type="ECO:0000256" key="1">
    <source>
        <dbReference type="SAM" id="MobiDB-lite"/>
    </source>
</evidence>
<name>A0A699XEA9_TANCI</name>
<dbReference type="AlphaFoldDB" id="A0A699XEA9"/>
<feature type="non-terminal residue" evidence="2">
    <location>
        <position position="86"/>
    </location>
</feature>
<gene>
    <name evidence="2" type="ORF">Tci_929956</name>
</gene>
<protein>
    <submittedName>
        <fullName evidence="2">Uncharacterized protein</fullName>
    </submittedName>
</protein>
<sequence>AGTASGGVRYPIRYRPGPHPRQAPQPDARDVRELVGSDVQVHQRGHVLCAAGRGRGYGLHGGQAGFWAFAQCVSTAAHAVRRAHRL</sequence>
<feature type="region of interest" description="Disordered" evidence="1">
    <location>
        <begin position="1"/>
        <end position="27"/>
    </location>
</feature>
<feature type="non-terminal residue" evidence="2">
    <location>
        <position position="1"/>
    </location>
</feature>
<proteinExistence type="predicted"/>
<reference evidence="2" key="1">
    <citation type="journal article" date="2019" name="Sci. Rep.">
        <title>Draft genome of Tanacetum cinerariifolium, the natural source of mosquito coil.</title>
        <authorList>
            <person name="Yamashiro T."/>
            <person name="Shiraishi A."/>
            <person name="Satake H."/>
            <person name="Nakayama K."/>
        </authorList>
    </citation>
    <scope>NUCLEOTIDE SEQUENCE</scope>
</reference>
<dbReference type="EMBL" id="BKCJ011847317">
    <property type="protein sequence ID" value="GFD57987.1"/>
    <property type="molecule type" value="Genomic_DNA"/>
</dbReference>
<comment type="caution">
    <text evidence="2">The sequence shown here is derived from an EMBL/GenBank/DDBJ whole genome shotgun (WGS) entry which is preliminary data.</text>
</comment>
<accession>A0A699XEA9</accession>
<evidence type="ECO:0000313" key="2">
    <source>
        <dbReference type="EMBL" id="GFD57987.1"/>
    </source>
</evidence>
<organism evidence="2">
    <name type="scientific">Tanacetum cinerariifolium</name>
    <name type="common">Dalmatian daisy</name>
    <name type="synonym">Chrysanthemum cinerariifolium</name>
    <dbReference type="NCBI Taxonomy" id="118510"/>
    <lineage>
        <taxon>Eukaryota</taxon>
        <taxon>Viridiplantae</taxon>
        <taxon>Streptophyta</taxon>
        <taxon>Embryophyta</taxon>
        <taxon>Tracheophyta</taxon>
        <taxon>Spermatophyta</taxon>
        <taxon>Magnoliopsida</taxon>
        <taxon>eudicotyledons</taxon>
        <taxon>Gunneridae</taxon>
        <taxon>Pentapetalae</taxon>
        <taxon>asterids</taxon>
        <taxon>campanulids</taxon>
        <taxon>Asterales</taxon>
        <taxon>Asteraceae</taxon>
        <taxon>Asteroideae</taxon>
        <taxon>Anthemideae</taxon>
        <taxon>Anthemidinae</taxon>
        <taxon>Tanacetum</taxon>
    </lineage>
</organism>